<dbReference type="GO" id="GO:0016747">
    <property type="term" value="F:acyltransferase activity, transferring groups other than amino-acyl groups"/>
    <property type="evidence" value="ECO:0007669"/>
    <property type="project" value="InterPro"/>
</dbReference>
<dbReference type="PROSITE" id="PS51186">
    <property type="entry name" value="GNAT"/>
    <property type="match status" value="1"/>
</dbReference>
<dbReference type="InterPro" id="IPR000182">
    <property type="entry name" value="GNAT_dom"/>
</dbReference>
<dbReference type="EMBL" id="CACRXK020015437">
    <property type="protein sequence ID" value="CAB4028370.1"/>
    <property type="molecule type" value="Genomic_DNA"/>
</dbReference>
<feature type="non-terminal residue" evidence="1">
    <location>
        <position position="296"/>
    </location>
</feature>
<comment type="caution">
    <text evidence="1">The sequence shown here is derived from an EMBL/GenBank/DDBJ whole genome shotgun (WGS) entry which is preliminary data.</text>
</comment>
<dbReference type="SUPFAM" id="SSF55729">
    <property type="entry name" value="Acyl-CoA N-acyltransferases (Nat)"/>
    <property type="match status" value="1"/>
</dbReference>
<gene>
    <name evidence="1" type="ORF">PACLA_8A013550</name>
</gene>
<organism evidence="1 2">
    <name type="scientific">Paramuricea clavata</name>
    <name type="common">Red gorgonian</name>
    <name type="synonym">Violescent sea-whip</name>
    <dbReference type="NCBI Taxonomy" id="317549"/>
    <lineage>
        <taxon>Eukaryota</taxon>
        <taxon>Metazoa</taxon>
        <taxon>Cnidaria</taxon>
        <taxon>Anthozoa</taxon>
        <taxon>Octocorallia</taxon>
        <taxon>Malacalcyonacea</taxon>
        <taxon>Plexauridae</taxon>
        <taxon>Paramuricea</taxon>
    </lineage>
</organism>
<keyword evidence="2" id="KW-1185">Reference proteome</keyword>
<protein>
    <submittedName>
        <fullName evidence="1">Uncharacterized protein LOC110244569 isoform X1</fullName>
    </submittedName>
</protein>
<sequence>MFRTRLITTTLLKHYYQLSLAQEGWRPCFGDIDCYLQLDPTGMYVGELNNKPIATYSVIKYADGYRHLGSYVVKEQYQKLGYGVNLAEACWAYSAPIKNMSGYATPEMARKYEKSDTMVSRWSVGIYDLDISKALDTLQAHNSDSCEVRHINEINMQDVCDYDADVFGYNRIKFLEKWLNTPGAHVRVAVDKEGSIAGYVAVRLAFFQDEGYKLGPLFCENTEVGIVLLKGVFEDIGECGLSSSNSVILDSPIGKNPDAKELMQLVDGKLLGHIEFMTSNGLPKGRFNQWFAITSP</sequence>
<accession>A0A6S7JH91</accession>
<evidence type="ECO:0000313" key="2">
    <source>
        <dbReference type="Proteomes" id="UP001152795"/>
    </source>
</evidence>
<reference evidence="1" key="1">
    <citation type="submission" date="2020-04" db="EMBL/GenBank/DDBJ databases">
        <authorList>
            <person name="Alioto T."/>
            <person name="Alioto T."/>
            <person name="Gomez Garrido J."/>
        </authorList>
    </citation>
    <scope>NUCLEOTIDE SEQUENCE</scope>
    <source>
        <strain evidence="1">A484AB</strain>
    </source>
</reference>
<dbReference type="Pfam" id="PF18014">
    <property type="entry name" value="Acetyltransf_18"/>
    <property type="match status" value="1"/>
</dbReference>
<dbReference type="Proteomes" id="UP001152795">
    <property type="component" value="Unassembled WGS sequence"/>
</dbReference>
<dbReference type="Gene3D" id="3.40.630.90">
    <property type="match status" value="1"/>
</dbReference>
<dbReference type="InterPro" id="IPR041496">
    <property type="entry name" value="YitH/HolE_GNAT"/>
</dbReference>
<dbReference type="AlphaFoldDB" id="A0A6S7JH91"/>
<dbReference type="PANTHER" id="PTHR47237">
    <property type="entry name" value="SLL0310 PROTEIN"/>
    <property type="match status" value="1"/>
</dbReference>
<dbReference type="Gene3D" id="3.40.630.30">
    <property type="match status" value="1"/>
</dbReference>
<evidence type="ECO:0000313" key="1">
    <source>
        <dbReference type="EMBL" id="CAB4028370.1"/>
    </source>
</evidence>
<dbReference type="InterPro" id="IPR052729">
    <property type="entry name" value="Acyl/Acetyltrans_Enzymes"/>
</dbReference>
<dbReference type="OrthoDB" id="5771378at2759"/>
<proteinExistence type="predicted"/>
<dbReference type="InterPro" id="IPR016181">
    <property type="entry name" value="Acyl_CoA_acyltransferase"/>
</dbReference>
<dbReference type="Pfam" id="PF00583">
    <property type="entry name" value="Acetyltransf_1"/>
    <property type="match status" value="1"/>
</dbReference>
<name>A0A6S7JH91_PARCT</name>
<dbReference type="PANTHER" id="PTHR47237:SF1">
    <property type="entry name" value="SLL0310 PROTEIN"/>
    <property type="match status" value="1"/>
</dbReference>